<evidence type="ECO:0000256" key="1">
    <source>
        <dbReference type="SAM" id="Phobius"/>
    </source>
</evidence>
<keyword evidence="1" id="KW-0812">Transmembrane</keyword>
<sequence>MDKHYNYLIIGGGCGGLAVAARLRRTLKKSNHCTY</sequence>
<dbReference type="Proteomes" id="UP000254230">
    <property type="component" value="Unassembled WGS sequence"/>
</dbReference>
<evidence type="ECO:0000313" key="2">
    <source>
        <dbReference type="EMBL" id="STY83180.1"/>
    </source>
</evidence>
<accession>A0A378PAJ1</accession>
<dbReference type="EMBL" id="UGOW01000004">
    <property type="protein sequence ID" value="STY83180.1"/>
    <property type="molecule type" value="Genomic_DNA"/>
</dbReference>
<dbReference type="InterPro" id="IPR036188">
    <property type="entry name" value="FAD/NAD-bd_sf"/>
</dbReference>
<dbReference type="Gene3D" id="3.50.50.100">
    <property type="match status" value="1"/>
</dbReference>
<name>A0A378PAJ1_9GAMM</name>
<keyword evidence="1" id="KW-0472">Membrane</keyword>
<keyword evidence="1" id="KW-1133">Transmembrane helix</keyword>
<feature type="transmembrane region" description="Helical" evidence="1">
    <location>
        <begin position="6"/>
        <end position="23"/>
    </location>
</feature>
<evidence type="ECO:0000313" key="3">
    <source>
        <dbReference type="Proteomes" id="UP000254230"/>
    </source>
</evidence>
<protein>
    <submittedName>
        <fullName evidence="2">Uncharacterized protein</fullName>
    </submittedName>
</protein>
<gene>
    <name evidence="2" type="ORF">NCTC12376_03646</name>
</gene>
<dbReference type="AlphaFoldDB" id="A0A378PAJ1"/>
<organism evidence="2 3">
    <name type="scientific">Legionella quateirensis</name>
    <dbReference type="NCBI Taxonomy" id="45072"/>
    <lineage>
        <taxon>Bacteria</taxon>
        <taxon>Pseudomonadati</taxon>
        <taxon>Pseudomonadota</taxon>
        <taxon>Gammaproteobacteria</taxon>
        <taxon>Legionellales</taxon>
        <taxon>Legionellaceae</taxon>
        <taxon>Legionella</taxon>
    </lineage>
</organism>
<dbReference type="SUPFAM" id="SSF51905">
    <property type="entry name" value="FAD/NAD(P)-binding domain"/>
    <property type="match status" value="1"/>
</dbReference>
<proteinExistence type="predicted"/>
<reference evidence="2 3" key="1">
    <citation type="submission" date="2018-06" db="EMBL/GenBank/DDBJ databases">
        <authorList>
            <consortium name="Pathogen Informatics"/>
            <person name="Doyle S."/>
        </authorList>
    </citation>
    <scope>NUCLEOTIDE SEQUENCE [LARGE SCALE GENOMIC DNA]</scope>
    <source>
        <strain evidence="2 3">NCTC12376</strain>
    </source>
</reference>